<keyword evidence="5" id="KW-0479">Metal-binding</keyword>
<evidence type="ECO:0000313" key="10">
    <source>
        <dbReference type="Proteomes" id="UP001217089"/>
    </source>
</evidence>
<proteinExistence type="inferred from homology"/>
<keyword evidence="4 7" id="KW-0879">Wnt signaling pathway</keyword>
<evidence type="ECO:0000256" key="8">
    <source>
        <dbReference type="SAM" id="MobiDB-lite"/>
    </source>
</evidence>
<keyword evidence="2 7" id="KW-1003">Cell membrane</keyword>
<organism evidence="9 10">
    <name type="scientific">Tegillarca granosa</name>
    <name type="common">Malaysian cockle</name>
    <name type="synonym">Anadara granosa</name>
    <dbReference type="NCBI Taxonomy" id="220873"/>
    <lineage>
        <taxon>Eukaryota</taxon>
        <taxon>Metazoa</taxon>
        <taxon>Spiralia</taxon>
        <taxon>Lophotrochozoa</taxon>
        <taxon>Mollusca</taxon>
        <taxon>Bivalvia</taxon>
        <taxon>Autobranchia</taxon>
        <taxon>Pteriomorphia</taxon>
        <taxon>Arcoida</taxon>
        <taxon>Arcoidea</taxon>
        <taxon>Arcidae</taxon>
        <taxon>Tegillarca</taxon>
    </lineage>
</organism>
<feature type="compositionally biased region" description="Polar residues" evidence="8">
    <location>
        <begin position="245"/>
        <end position="263"/>
    </location>
</feature>
<feature type="compositionally biased region" description="Basic and acidic residues" evidence="8">
    <location>
        <begin position="282"/>
        <end position="311"/>
    </location>
</feature>
<feature type="region of interest" description="Disordered" evidence="8">
    <location>
        <begin position="245"/>
        <end position="340"/>
    </location>
</feature>
<sequence length="398" mass="45851">MDFAIMISVFSDFKALIKKPKIYLDKENLHLKRKLLTCDLASLLKALYDAVGSSIKIPSNGTKSLKLRLTVGQDGSQVTAEKSSRVKDRDNSKNKLSKLKESQKVKEFSKLNNLTQANVQLPAKHNNETQGQSQQQGQSCSKRIQLTSQEQQQLAELVQENMERNHVKQLRRHHSDCRGVVAHDHSHHKRRHRGHCSKNNIESVTINNNLTENNIVESERPKECQDRRNYYLDLAGIENFNSKFASTHTSNPAAGKGQSQDLPNNGHHRSRSHDVNNQNSENIKRESERPCKTENVESGARLDHLRSRSIDPQEQAAIRSPKGQHHKISSSSHRHNSFRPLSLPVHVPERVSPHYHRRHRHRDKDHDLAMQQVAEWIELFMFEKLETIFVIDDKDKYF</sequence>
<dbReference type="InterPro" id="IPR040140">
    <property type="entry name" value="Nkd-like"/>
</dbReference>
<evidence type="ECO:0000313" key="9">
    <source>
        <dbReference type="EMBL" id="KAJ8302889.1"/>
    </source>
</evidence>
<keyword evidence="6" id="KW-0472">Membrane</keyword>
<reference evidence="9 10" key="1">
    <citation type="submission" date="2022-12" db="EMBL/GenBank/DDBJ databases">
        <title>Chromosome-level genome of Tegillarca granosa.</title>
        <authorList>
            <person name="Kim J."/>
        </authorList>
    </citation>
    <scope>NUCLEOTIDE SEQUENCE [LARGE SCALE GENOMIC DNA]</scope>
    <source>
        <strain evidence="9">Teg-2019</strain>
        <tissue evidence="9">Adductor muscle</tissue>
    </source>
</reference>
<evidence type="ECO:0000256" key="3">
    <source>
        <dbReference type="ARBA" id="ARBA00022490"/>
    </source>
</evidence>
<evidence type="ECO:0000256" key="7">
    <source>
        <dbReference type="RuleBase" id="RU367060"/>
    </source>
</evidence>
<evidence type="ECO:0000256" key="1">
    <source>
        <dbReference type="ARBA" id="ARBA00007081"/>
    </source>
</evidence>
<dbReference type="EMBL" id="JARBDR010000917">
    <property type="protein sequence ID" value="KAJ8302889.1"/>
    <property type="molecule type" value="Genomic_DNA"/>
</dbReference>
<evidence type="ECO:0000256" key="4">
    <source>
        <dbReference type="ARBA" id="ARBA00022687"/>
    </source>
</evidence>
<feature type="region of interest" description="Disordered" evidence="8">
    <location>
        <begin position="78"/>
        <end position="102"/>
    </location>
</feature>
<dbReference type="Proteomes" id="UP001217089">
    <property type="component" value="Unassembled WGS sequence"/>
</dbReference>
<feature type="compositionally biased region" description="Basic residues" evidence="8">
    <location>
        <begin position="322"/>
        <end position="337"/>
    </location>
</feature>
<evidence type="ECO:0000256" key="5">
    <source>
        <dbReference type="ARBA" id="ARBA00022723"/>
    </source>
</evidence>
<dbReference type="PANTHER" id="PTHR22611:SF9">
    <property type="entry name" value="PROTEIN NAKED CUTICLE"/>
    <property type="match status" value="1"/>
</dbReference>
<comment type="caution">
    <text evidence="9">The sequence shown here is derived from an EMBL/GenBank/DDBJ whole genome shotgun (WGS) entry which is preliminary data.</text>
</comment>
<feature type="compositionally biased region" description="Basic and acidic residues" evidence="8">
    <location>
        <begin position="82"/>
        <end position="102"/>
    </location>
</feature>
<protein>
    <recommendedName>
        <fullName evidence="7">Protein naked cuticle homolog</fullName>
    </recommendedName>
</protein>
<comment type="similarity">
    <text evidence="1 7">Belongs to the NKD family.</text>
</comment>
<dbReference type="PANTHER" id="PTHR22611">
    <property type="entry name" value="PROTEIN NAKED CUTICLE"/>
    <property type="match status" value="1"/>
</dbReference>
<evidence type="ECO:0000256" key="6">
    <source>
        <dbReference type="ARBA" id="ARBA00023136"/>
    </source>
</evidence>
<name>A0ABQ9EC33_TEGGR</name>
<gene>
    <name evidence="9" type="ORF">KUTeg_019285</name>
</gene>
<comment type="subcellular location">
    <subcellularLocation>
        <location evidence="7">Cell membrane</location>
    </subcellularLocation>
    <subcellularLocation>
        <location evidence="7">Cytoplasm</location>
    </subcellularLocation>
</comment>
<keyword evidence="10" id="KW-1185">Reference proteome</keyword>
<keyword evidence="3" id="KW-0963">Cytoplasm</keyword>
<comment type="function">
    <text evidence="7">Cell autonomous antagonist of the canonical Wnt signaling pathway.</text>
</comment>
<evidence type="ECO:0000256" key="2">
    <source>
        <dbReference type="ARBA" id="ARBA00022475"/>
    </source>
</evidence>
<accession>A0ABQ9EC33</accession>